<evidence type="ECO:0000256" key="7">
    <source>
        <dbReference type="RuleBase" id="RU363032"/>
    </source>
</evidence>
<dbReference type="GO" id="GO:0071916">
    <property type="term" value="F:dipeptide transmembrane transporter activity"/>
    <property type="evidence" value="ECO:0007669"/>
    <property type="project" value="TreeGrafter"/>
</dbReference>
<feature type="domain" description="ABC transmembrane type-1" evidence="8">
    <location>
        <begin position="87"/>
        <end position="292"/>
    </location>
</feature>
<evidence type="ECO:0000256" key="4">
    <source>
        <dbReference type="ARBA" id="ARBA00022692"/>
    </source>
</evidence>
<name>A0A934MMN5_9BACL</name>
<keyword evidence="5 7" id="KW-1133">Transmembrane helix</keyword>
<sequence length="304" mass="33393">MLTLVLTLLFVILLTFLAFRIIPGNPAHTILGMDASPEQIAELEQKLGLGGPLHEQFFSWIGGVLQFDFGQSLRFSEPVLDLIVSRLPVTFSLAVLTLFITIIVSVPLGIAAARARGKAVDLIISIGTQLGLAIPSFWSGILLILVFGLMLKWFSVSAYVPWSENIWLSLKSLTLPAIALAIPQIAIVVRYLRTTMLEQLGEDYVRTAHSKGLKNSSVYYRHVLKNALIPVITVIGVNFGEILAGSLVIEQVFTLPGMGRLLITAIGNRDFPLVQGMVLLIALIVITVNLIVDLSYRWLNPKIR</sequence>
<feature type="transmembrane region" description="Helical" evidence="7">
    <location>
        <begin position="227"/>
        <end position="253"/>
    </location>
</feature>
<evidence type="ECO:0000256" key="3">
    <source>
        <dbReference type="ARBA" id="ARBA00022475"/>
    </source>
</evidence>
<accession>A0A934MMN5</accession>
<keyword evidence="6 7" id="KW-0472">Membrane</keyword>
<dbReference type="SUPFAM" id="SSF161098">
    <property type="entry name" value="MetI-like"/>
    <property type="match status" value="1"/>
</dbReference>
<dbReference type="InterPro" id="IPR000515">
    <property type="entry name" value="MetI-like"/>
</dbReference>
<dbReference type="Gene3D" id="1.10.3720.10">
    <property type="entry name" value="MetI-like"/>
    <property type="match status" value="1"/>
</dbReference>
<dbReference type="Proteomes" id="UP000640274">
    <property type="component" value="Unassembled WGS sequence"/>
</dbReference>
<dbReference type="PANTHER" id="PTHR43163:SF6">
    <property type="entry name" value="DIPEPTIDE TRANSPORT SYSTEM PERMEASE PROTEIN DPPB-RELATED"/>
    <property type="match status" value="1"/>
</dbReference>
<dbReference type="InterPro" id="IPR045621">
    <property type="entry name" value="BPD_transp_1_N"/>
</dbReference>
<feature type="transmembrane region" description="Helical" evidence="7">
    <location>
        <begin position="173"/>
        <end position="192"/>
    </location>
</feature>
<keyword evidence="4 7" id="KW-0812">Transmembrane</keyword>
<gene>
    <name evidence="9" type="ORF">JFN88_02110</name>
</gene>
<evidence type="ECO:0000259" key="8">
    <source>
        <dbReference type="PROSITE" id="PS50928"/>
    </source>
</evidence>
<feature type="transmembrane region" description="Helical" evidence="7">
    <location>
        <begin position="89"/>
        <end position="111"/>
    </location>
</feature>
<proteinExistence type="inferred from homology"/>
<evidence type="ECO:0000256" key="5">
    <source>
        <dbReference type="ARBA" id="ARBA00022989"/>
    </source>
</evidence>
<evidence type="ECO:0000256" key="1">
    <source>
        <dbReference type="ARBA" id="ARBA00004651"/>
    </source>
</evidence>
<evidence type="ECO:0000256" key="6">
    <source>
        <dbReference type="ARBA" id="ARBA00023136"/>
    </source>
</evidence>
<dbReference type="CDD" id="cd06261">
    <property type="entry name" value="TM_PBP2"/>
    <property type="match status" value="1"/>
</dbReference>
<keyword evidence="3" id="KW-1003">Cell membrane</keyword>
<feature type="transmembrane region" description="Helical" evidence="7">
    <location>
        <begin position="132"/>
        <end position="153"/>
    </location>
</feature>
<keyword evidence="2 7" id="KW-0813">Transport</keyword>
<organism evidence="9 10">
    <name type="scientific">Paenibacillus roseus</name>
    <dbReference type="NCBI Taxonomy" id="2798579"/>
    <lineage>
        <taxon>Bacteria</taxon>
        <taxon>Bacillati</taxon>
        <taxon>Bacillota</taxon>
        <taxon>Bacilli</taxon>
        <taxon>Bacillales</taxon>
        <taxon>Paenibacillaceae</taxon>
        <taxon>Paenibacillus</taxon>
    </lineage>
</organism>
<keyword evidence="10" id="KW-1185">Reference proteome</keyword>
<feature type="transmembrane region" description="Helical" evidence="7">
    <location>
        <begin position="273"/>
        <end position="296"/>
    </location>
</feature>
<dbReference type="AlphaFoldDB" id="A0A934MMN5"/>
<dbReference type="GO" id="GO:0005886">
    <property type="term" value="C:plasma membrane"/>
    <property type="evidence" value="ECO:0007669"/>
    <property type="project" value="UniProtKB-SubCell"/>
</dbReference>
<evidence type="ECO:0000313" key="10">
    <source>
        <dbReference type="Proteomes" id="UP000640274"/>
    </source>
</evidence>
<evidence type="ECO:0000313" key="9">
    <source>
        <dbReference type="EMBL" id="MBJ6360116.1"/>
    </source>
</evidence>
<comment type="subcellular location">
    <subcellularLocation>
        <location evidence="1 7">Cell membrane</location>
        <topology evidence="1 7">Multi-pass membrane protein</topology>
    </subcellularLocation>
</comment>
<dbReference type="InterPro" id="IPR035906">
    <property type="entry name" value="MetI-like_sf"/>
</dbReference>
<dbReference type="Pfam" id="PF19300">
    <property type="entry name" value="BPD_transp_1_N"/>
    <property type="match status" value="1"/>
</dbReference>
<dbReference type="PROSITE" id="PS50928">
    <property type="entry name" value="ABC_TM1"/>
    <property type="match status" value="1"/>
</dbReference>
<reference evidence="9" key="1">
    <citation type="submission" date="2020-12" db="EMBL/GenBank/DDBJ databases">
        <authorList>
            <person name="Huq M.A."/>
        </authorList>
    </citation>
    <scope>NUCLEOTIDE SEQUENCE</scope>
    <source>
        <strain evidence="9">MAHUQ-46</strain>
    </source>
</reference>
<protein>
    <submittedName>
        <fullName evidence="9">ABC transporter permease</fullName>
    </submittedName>
</protein>
<dbReference type="Pfam" id="PF00528">
    <property type="entry name" value="BPD_transp_1"/>
    <property type="match status" value="1"/>
</dbReference>
<comment type="caution">
    <text evidence="9">The sequence shown here is derived from an EMBL/GenBank/DDBJ whole genome shotgun (WGS) entry which is preliminary data.</text>
</comment>
<dbReference type="PANTHER" id="PTHR43163">
    <property type="entry name" value="DIPEPTIDE TRANSPORT SYSTEM PERMEASE PROTEIN DPPB-RELATED"/>
    <property type="match status" value="1"/>
</dbReference>
<comment type="similarity">
    <text evidence="7">Belongs to the binding-protein-dependent transport system permease family.</text>
</comment>
<dbReference type="EMBL" id="JAELUP010000004">
    <property type="protein sequence ID" value="MBJ6360116.1"/>
    <property type="molecule type" value="Genomic_DNA"/>
</dbReference>
<evidence type="ECO:0000256" key="2">
    <source>
        <dbReference type="ARBA" id="ARBA00022448"/>
    </source>
</evidence>